<evidence type="ECO:0000256" key="5">
    <source>
        <dbReference type="ARBA" id="ARBA00022741"/>
    </source>
</evidence>
<gene>
    <name evidence="16" type="primary">galK</name>
    <name evidence="16" type="ORF">GMA12_03425</name>
</gene>
<dbReference type="FunFam" id="3.30.230.10:FF:000017">
    <property type="entry name" value="Galactokinase"/>
    <property type="match status" value="1"/>
</dbReference>
<organism evidence="16 17">
    <name type="scientific">Kocuria sediminis</name>
    <dbReference type="NCBI Taxonomy" id="1038857"/>
    <lineage>
        <taxon>Bacteria</taxon>
        <taxon>Bacillati</taxon>
        <taxon>Actinomycetota</taxon>
        <taxon>Actinomycetes</taxon>
        <taxon>Micrococcales</taxon>
        <taxon>Micrococcaceae</taxon>
        <taxon>Kocuria</taxon>
    </lineage>
</organism>
<evidence type="ECO:0000256" key="1">
    <source>
        <dbReference type="ARBA" id="ARBA00006566"/>
    </source>
</evidence>
<evidence type="ECO:0000259" key="14">
    <source>
        <dbReference type="Pfam" id="PF08544"/>
    </source>
</evidence>
<evidence type="ECO:0000256" key="8">
    <source>
        <dbReference type="ARBA" id="ARBA00022842"/>
    </source>
</evidence>
<dbReference type="Gene3D" id="3.30.70.890">
    <property type="entry name" value="GHMP kinase, C-terminal domain"/>
    <property type="match status" value="1"/>
</dbReference>
<evidence type="ECO:0000256" key="7">
    <source>
        <dbReference type="ARBA" id="ARBA00022840"/>
    </source>
</evidence>
<dbReference type="PIRSF" id="PIRSF000530">
    <property type="entry name" value="Galactokinase"/>
    <property type="match status" value="1"/>
</dbReference>
<accession>A0A6N8GIY5</accession>
<keyword evidence="7" id="KW-0067">ATP-binding</keyword>
<protein>
    <recommendedName>
        <fullName evidence="11">Galactokinase</fullName>
        <ecNumber evidence="11">2.7.1.6</ecNumber>
    </recommendedName>
</protein>
<keyword evidence="5" id="KW-0547">Nucleotide-binding</keyword>
<dbReference type="Gene3D" id="3.30.230.10">
    <property type="match status" value="1"/>
</dbReference>
<dbReference type="NCBIfam" id="TIGR00131">
    <property type="entry name" value="gal_kin"/>
    <property type="match status" value="1"/>
</dbReference>
<dbReference type="InterPro" id="IPR036554">
    <property type="entry name" value="GHMP_kinase_C_sf"/>
</dbReference>
<dbReference type="Pfam" id="PF10509">
    <property type="entry name" value="GalKase_gal_bdg"/>
    <property type="match status" value="1"/>
</dbReference>
<dbReference type="PRINTS" id="PR00959">
    <property type="entry name" value="MEVGALKINASE"/>
</dbReference>
<evidence type="ECO:0000256" key="4">
    <source>
        <dbReference type="ARBA" id="ARBA00022723"/>
    </source>
</evidence>
<dbReference type="SUPFAM" id="SSF55060">
    <property type="entry name" value="GHMP Kinase, C-terminal domain"/>
    <property type="match status" value="1"/>
</dbReference>
<feature type="domain" description="GHMP kinase C-terminal" evidence="14">
    <location>
        <begin position="329"/>
        <end position="405"/>
    </location>
</feature>
<dbReference type="PROSITE" id="PS00106">
    <property type="entry name" value="GALACTOKINASE"/>
    <property type="match status" value="1"/>
</dbReference>
<keyword evidence="6 16" id="KW-0418">Kinase</keyword>
<feature type="domain" description="Galactokinase N-terminal" evidence="15">
    <location>
        <begin position="48"/>
        <end position="95"/>
    </location>
</feature>
<dbReference type="AlphaFoldDB" id="A0A6N8GIY5"/>
<keyword evidence="17" id="KW-1185">Reference proteome</keyword>
<dbReference type="InterPro" id="IPR020568">
    <property type="entry name" value="Ribosomal_Su5_D2-typ_SF"/>
</dbReference>
<dbReference type="SUPFAM" id="SSF54211">
    <property type="entry name" value="Ribosomal protein S5 domain 2-like"/>
    <property type="match status" value="1"/>
</dbReference>
<dbReference type="GO" id="GO:0005524">
    <property type="term" value="F:ATP binding"/>
    <property type="evidence" value="ECO:0007669"/>
    <property type="project" value="UniProtKB-UniRule"/>
</dbReference>
<keyword evidence="4" id="KW-0479">Metal-binding</keyword>
<evidence type="ECO:0000313" key="16">
    <source>
        <dbReference type="EMBL" id="MUN62202.1"/>
    </source>
</evidence>
<dbReference type="GO" id="GO:0005829">
    <property type="term" value="C:cytosol"/>
    <property type="evidence" value="ECO:0007669"/>
    <property type="project" value="TreeGrafter"/>
</dbReference>
<feature type="region of interest" description="Disordered" evidence="12">
    <location>
        <begin position="1"/>
        <end position="37"/>
    </location>
</feature>
<dbReference type="InterPro" id="IPR019539">
    <property type="entry name" value="GalKase_N"/>
</dbReference>
<dbReference type="EMBL" id="WOGU01000002">
    <property type="protein sequence ID" value="MUN62202.1"/>
    <property type="molecule type" value="Genomic_DNA"/>
</dbReference>
<sequence length="428" mass="43681">MTGPHTHQQTASPATVRPGAGRHAGPQIPGDQDTGGQDAVRAGQLAARFAEVYGHAPDGVWRAPGRVNLIGEHTDYNDGFVLPFAIDRSAMVAVRLRRASEPDPEAVELASTYAPDGHRLSRARFRIPGLAPGAVADWGAYPAGVVHVLAGLDDVQVPGFELLLDSTVPVGAGLSSSHAVEVATIVALNDLLDLGLDRPGMARLTQRAENEFVGAPTGIMDQSASLMGRAGAALFLDCRSLAAETVPLPLAEHGLAVLVIDTRVAHSHADGGYGARRASCEAGAAALGAASLREVPTGADLSALDAVTARRVRHVLTENARVLATVARLRAGDVAGIGELLVASHASLREDYEVSCPELDLAVDTALAAGAVGARMTGGGFGGSAIALVAAGEAGRTAAAVTEAFARAGHRAPSTFVVAPGEGAGRVR</sequence>
<dbReference type="InterPro" id="IPR014721">
    <property type="entry name" value="Ribsml_uS5_D2-typ_fold_subgr"/>
</dbReference>
<evidence type="ECO:0000256" key="9">
    <source>
        <dbReference type="ARBA" id="ARBA00023144"/>
    </source>
</evidence>
<proteinExistence type="inferred from homology"/>
<evidence type="ECO:0000256" key="11">
    <source>
        <dbReference type="NCBIfam" id="TIGR00131"/>
    </source>
</evidence>
<dbReference type="PANTHER" id="PTHR10457:SF7">
    <property type="entry name" value="GALACTOKINASE-RELATED"/>
    <property type="match status" value="1"/>
</dbReference>
<feature type="compositionally biased region" description="Polar residues" evidence="12">
    <location>
        <begin position="1"/>
        <end position="13"/>
    </location>
</feature>
<reference evidence="16 17" key="1">
    <citation type="submission" date="2019-12" db="EMBL/GenBank/DDBJ databases">
        <authorList>
            <person name="Shi Y."/>
        </authorList>
    </citation>
    <scope>NUCLEOTIDE SEQUENCE [LARGE SCALE GENOMIC DNA]</scope>
    <source>
        <strain evidence="16 17">JCM 17929</strain>
    </source>
</reference>
<comment type="similarity">
    <text evidence="1">Belongs to the GHMP kinase family. GalK subfamily.</text>
</comment>
<evidence type="ECO:0000256" key="2">
    <source>
        <dbReference type="ARBA" id="ARBA00022490"/>
    </source>
</evidence>
<dbReference type="Pfam" id="PF08544">
    <property type="entry name" value="GHMP_kinases_C"/>
    <property type="match status" value="1"/>
</dbReference>
<dbReference type="InterPro" id="IPR013750">
    <property type="entry name" value="GHMP_kinase_C_dom"/>
</dbReference>
<keyword evidence="2" id="KW-0963">Cytoplasm</keyword>
<evidence type="ECO:0000256" key="10">
    <source>
        <dbReference type="ARBA" id="ARBA00023277"/>
    </source>
</evidence>
<dbReference type="InterPro" id="IPR006204">
    <property type="entry name" value="GHMP_kinase_N_dom"/>
</dbReference>
<evidence type="ECO:0000256" key="6">
    <source>
        <dbReference type="ARBA" id="ARBA00022777"/>
    </source>
</evidence>
<keyword evidence="3 16" id="KW-0808">Transferase</keyword>
<dbReference type="GO" id="GO:0006012">
    <property type="term" value="P:galactose metabolic process"/>
    <property type="evidence" value="ECO:0007669"/>
    <property type="project" value="UniProtKB-UniRule"/>
</dbReference>
<dbReference type="InterPro" id="IPR006206">
    <property type="entry name" value="Mevalonate/galactokinase"/>
</dbReference>
<name>A0A6N8GIY5_9MICC</name>
<keyword evidence="9" id="KW-0299">Galactose metabolism</keyword>
<keyword evidence="10" id="KW-0119">Carbohydrate metabolism</keyword>
<dbReference type="GO" id="GO:0004335">
    <property type="term" value="F:galactokinase activity"/>
    <property type="evidence" value="ECO:0007669"/>
    <property type="project" value="UniProtKB-UniRule"/>
</dbReference>
<dbReference type="Proteomes" id="UP000436989">
    <property type="component" value="Unassembled WGS sequence"/>
</dbReference>
<evidence type="ECO:0000256" key="12">
    <source>
        <dbReference type="SAM" id="MobiDB-lite"/>
    </source>
</evidence>
<comment type="caution">
    <text evidence="16">The sequence shown here is derived from an EMBL/GenBank/DDBJ whole genome shotgun (WGS) entry which is preliminary data.</text>
</comment>
<keyword evidence="8" id="KW-0460">Magnesium</keyword>
<feature type="domain" description="GHMP kinase N-terminal" evidence="13">
    <location>
        <begin position="153"/>
        <end position="229"/>
    </location>
</feature>
<evidence type="ECO:0000313" key="17">
    <source>
        <dbReference type="Proteomes" id="UP000436989"/>
    </source>
</evidence>
<evidence type="ECO:0000259" key="15">
    <source>
        <dbReference type="Pfam" id="PF10509"/>
    </source>
</evidence>
<dbReference type="PRINTS" id="PR00473">
    <property type="entry name" value="GALCTOKINASE"/>
</dbReference>
<dbReference type="FunFam" id="3.30.70.890:FF:000001">
    <property type="entry name" value="Galactokinase"/>
    <property type="match status" value="1"/>
</dbReference>
<evidence type="ECO:0000256" key="3">
    <source>
        <dbReference type="ARBA" id="ARBA00022679"/>
    </source>
</evidence>
<dbReference type="Pfam" id="PF00288">
    <property type="entry name" value="GHMP_kinases_N"/>
    <property type="match status" value="1"/>
</dbReference>
<dbReference type="InterPro" id="IPR019741">
    <property type="entry name" value="Galactokinase_CS"/>
</dbReference>
<dbReference type="PANTHER" id="PTHR10457">
    <property type="entry name" value="MEVALONATE KINASE/GALACTOKINASE"/>
    <property type="match status" value="1"/>
</dbReference>
<evidence type="ECO:0000259" key="13">
    <source>
        <dbReference type="Pfam" id="PF00288"/>
    </source>
</evidence>
<dbReference type="EC" id="2.7.1.6" evidence="11"/>
<dbReference type="GO" id="GO:0046872">
    <property type="term" value="F:metal ion binding"/>
    <property type="evidence" value="ECO:0007669"/>
    <property type="project" value="UniProtKB-KW"/>
</dbReference>
<dbReference type="RefSeq" id="WP_156267169.1">
    <property type="nucleotide sequence ID" value="NZ_WOGU01000002.1"/>
</dbReference>
<dbReference type="InterPro" id="IPR000705">
    <property type="entry name" value="Galactokinase"/>
</dbReference>